<proteinExistence type="predicted"/>
<feature type="compositionally biased region" description="Basic and acidic residues" evidence="1">
    <location>
        <begin position="147"/>
        <end position="157"/>
    </location>
</feature>
<evidence type="ECO:0000313" key="2">
    <source>
        <dbReference type="EMBL" id="PWY96655.1"/>
    </source>
</evidence>
<organism evidence="2 3">
    <name type="scientific">Aspergillus sclerotioniger CBS 115572</name>
    <dbReference type="NCBI Taxonomy" id="1450535"/>
    <lineage>
        <taxon>Eukaryota</taxon>
        <taxon>Fungi</taxon>
        <taxon>Dikarya</taxon>
        <taxon>Ascomycota</taxon>
        <taxon>Pezizomycotina</taxon>
        <taxon>Eurotiomycetes</taxon>
        <taxon>Eurotiomycetidae</taxon>
        <taxon>Eurotiales</taxon>
        <taxon>Aspergillaceae</taxon>
        <taxon>Aspergillus</taxon>
        <taxon>Aspergillus subgen. Circumdati</taxon>
    </lineage>
</organism>
<dbReference type="EMBL" id="MSFK01000001">
    <property type="protein sequence ID" value="PWY96655.1"/>
    <property type="molecule type" value="Genomic_DNA"/>
</dbReference>
<evidence type="ECO:0000256" key="1">
    <source>
        <dbReference type="SAM" id="MobiDB-lite"/>
    </source>
</evidence>
<evidence type="ECO:0000313" key="3">
    <source>
        <dbReference type="Proteomes" id="UP000246702"/>
    </source>
</evidence>
<gene>
    <name evidence="2" type="ORF">BO94DRAFT_541451</name>
</gene>
<protein>
    <submittedName>
        <fullName evidence="2">Uncharacterized protein</fullName>
    </submittedName>
</protein>
<feature type="compositionally biased region" description="Polar residues" evidence="1">
    <location>
        <begin position="176"/>
        <end position="187"/>
    </location>
</feature>
<feature type="compositionally biased region" description="Basic and acidic residues" evidence="1">
    <location>
        <begin position="60"/>
        <end position="70"/>
    </location>
</feature>
<dbReference type="Proteomes" id="UP000246702">
    <property type="component" value="Unassembled WGS sequence"/>
</dbReference>
<feature type="region of interest" description="Disordered" evidence="1">
    <location>
        <begin position="108"/>
        <end position="233"/>
    </location>
</feature>
<dbReference type="RefSeq" id="XP_025473416.1">
    <property type="nucleotide sequence ID" value="XM_025613047.1"/>
</dbReference>
<feature type="compositionally biased region" description="Acidic residues" evidence="1">
    <location>
        <begin position="204"/>
        <end position="231"/>
    </location>
</feature>
<reference evidence="2 3" key="1">
    <citation type="submission" date="2016-12" db="EMBL/GenBank/DDBJ databases">
        <title>The genomes of Aspergillus section Nigri reveals drivers in fungal speciation.</title>
        <authorList>
            <consortium name="DOE Joint Genome Institute"/>
            <person name="Vesth T.C."/>
            <person name="Nybo J."/>
            <person name="Theobald S."/>
            <person name="Brandl J."/>
            <person name="Frisvad J.C."/>
            <person name="Nielsen K.F."/>
            <person name="Lyhne E.K."/>
            <person name="Kogle M.E."/>
            <person name="Kuo A."/>
            <person name="Riley R."/>
            <person name="Clum A."/>
            <person name="Nolan M."/>
            <person name="Lipzen A."/>
            <person name="Salamov A."/>
            <person name="Henrissat B."/>
            <person name="Wiebenga A."/>
            <person name="De Vries R.P."/>
            <person name="Grigoriev I.V."/>
            <person name="Mortensen U.H."/>
            <person name="Andersen M.R."/>
            <person name="Baker S.E."/>
        </authorList>
    </citation>
    <scope>NUCLEOTIDE SEQUENCE [LARGE SCALE GENOMIC DNA]</scope>
    <source>
        <strain evidence="2 3">CBS 115572</strain>
    </source>
</reference>
<accession>A0A317XE96</accession>
<name>A0A317XE96_9EURO</name>
<feature type="region of interest" description="Disordered" evidence="1">
    <location>
        <begin position="1"/>
        <end position="95"/>
    </location>
</feature>
<dbReference type="AlphaFoldDB" id="A0A317XE96"/>
<sequence>MDDGSELFPYARLIQAPRASQSGSPSYEMDSAESGTRVRGEEVIQIENDISSTDSQVEMPHAHLEPETRTAETQTQTQPPQTNQERDPSETDSVEACSGCFICDVSTTETDLPETHLVTGTIGDGDSTAVDGLSISPVTTPSPHGTVIDDHDHHNDDNDGDSSDSSTLASLDIFSHTATASSSQSEYSDMDDDDSLPETASISDDNDSEYFDIDDSEYDYYGDDEDDDDDVGPPRECVCRDVEEDLRFHEWDYLMYWRNTSPELWVDWIDRELVGLGYRRAVLGWGGY</sequence>
<keyword evidence="3" id="KW-1185">Reference proteome</keyword>
<dbReference type="GeneID" id="37115190"/>
<feature type="compositionally biased region" description="Low complexity" evidence="1">
    <location>
        <begin position="71"/>
        <end position="83"/>
    </location>
</feature>
<comment type="caution">
    <text evidence="2">The sequence shown here is derived from an EMBL/GenBank/DDBJ whole genome shotgun (WGS) entry which is preliminary data.</text>
</comment>
<feature type="compositionally biased region" description="Low complexity" evidence="1">
    <location>
        <begin position="163"/>
        <end position="172"/>
    </location>
</feature>